<organism evidence="1 2">
    <name type="scientific">Parvimonas parva</name>
    <dbReference type="NCBI Taxonomy" id="2769485"/>
    <lineage>
        <taxon>Bacteria</taxon>
        <taxon>Bacillati</taxon>
        <taxon>Bacillota</taxon>
        <taxon>Tissierellia</taxon>
        <taxon>Tissierellales</taxon>
        <taxon>Peptoniphilaceae</taxon>
        <taxon>Parvimonas</taxon>
    </lineage>
</organism>
<dbReference type="PANTHER" id="PTHR36454:SF1">
    <property type="entry name" value="DUF1015 DOMAIN-CONTAINING PROTEIN"/>
    <property type="match status" value="1"/>
</dbReference>
<evidence type="ECO:0000313" key="1">
    <source>
        <dbReference type="EMBL" id="MBK1469169.1"/>
    </source>
</evidence>
<dbReference type="RefSeq" id="WP_201275993.1">
    <property type="nucleotide sequence ID" value="NZ_JACVDA010000027.1"/>
</dbReference>
<evidence type="ECO:0000313" key="2">
    <source>
        <dbReference type="Proteomes" id="UP000823123"/>
    </source>
</evidence>
<dbReference type="InterPro" id="IPR008323">
    <property type="entry name" value="UCP033563"/>
</dbReference>
<dbReference type="PANTHER" id="PTHR36454">
    <property type="entry name" value="LMO2823 PROTEIN"/>
    <property type="match status" value="1"/>
</dbReference>
<sequence length="347" mass="40402">MKINSLKNSFINISQNLYDSDFINLAKINDGKICFDNDTLFLSKNSKQKLNAQPLESNNDCIYVFKYFDSYGILADLPIEEYVSEKIKCHELVLPDVIQGMIANYHIYNSETAPVFIAHKEEIDYKKIIEEKKYIKEYHFKNIDLYVYSGDEAKKILDKFSDVERMYVADGHHRLYTSSMLKNKKTVFSCFLSFSQVTISPIHRVIKNIDATSFEKAKLFMDSFLEVSDDAELKKGFVRITYQGDSFIVKLKDTENDLFWNNDVFRMNTQIISTAFRILNFSNVDYIGDTDIDFAKKNLGKNDVLIELCPLESDEFMELANEVCVLPPKSTFFIPKFPSFLVFKKYR</sequence>
<dbReference type="Proteomes" id="UP000823123">
    <property type="component" value="Unassembled WGS sequence"/>
</dbReference>
<reference evidence="1 2" key="1">
    <citation type="submission" date="2020-09" db="EMBL/GenBank/DDBJ databases">
        <title>Parvimonas S3374 sp. nov.</title>
        <authorList>
            <person name="Buhl M."/>
        </authorList>
    </citation>
    <scope>NUCLEOTIDE SEQUENCE [LARGE SCALE GENOMIC DNA]</scope>
    <source>
        <strain evidence="1 2">S3374</strain>
    </source>
</reference>
<comment type="caution">
    <text evidence="1">The sequence shown here is derived from an EMBL/GenBank/DDBJ whole genome shotgun (WGS) entry which is preliminary data.</text>
</comment>
<protein>
    <submittedName>
        <fullName evidence="1">DUF1015 family protein</fullName>
    </submittedName>
</protein>
<accession>A0ABS1CAL4</accession>
<name>A0ABS1CAL4_9FIRM</name>
<gene>
    <name evidence="1" type="ORF">IBJ83_07695</name>
</gene>
<dbReference type="EMBL" id="JACVDA010000027">
    <property type="protein sequence ID" value="MBK1469169.1"/>
    <property type="molecule type" value="Genomic_DNA"/>
</dbReference>
<proteinExistence type="predicted"/>
<keyword evidence="2" id="KW-1185">Reference proteome</keyword>
<dbReference type="Pfam" id="PF06245">
    <property type="entry name" value="DUF1015"/>
    <property type="match status" value="1"/>
</dbReference>